<dbReference type="GO" id="GO:0042597">
    <property type="term" value="C:periplasmic space"/>
    <property type="evidence" value="ECO:0007669"/>
    <property type="project" value="TreeGrafter"/>
</dbReference>
<dbReference type="Proteomes" id="UP001431572">
    <property type="component" value="Chromosome 1"/>
</dbReference>
<dbReference type="Pfam" id="PF13180">
    <property type="entry name" value="PDZ_2"/>
    <property type="match status" value="1"/>
</dbReference>
<dbReference type="AlphaFoldDB" id="A0A8T7LXF9"/>
<dbReference type="SMART" id="SM00228">
    <property type="entry name" value="PDZ"/>
    <property type="match status" value="1"/>
</dbReference>
<dbReference type="Gene3D" id="2.40.10.10">
    <property type="entry name" value="Trypsin-like serine proteases"/>
    <property type="match status" value="2"/>
</dbReference>
<evidence type="ECO:0000259" key="4">
    <source>
        <dbReference type="PROSITE" id="PS50106"/>
    </source>
</evidence>
<dbReference type="PRINTS" id="PR00834">
    <property type="entry name" value="PROTEASES2C"/>
</dbReference>
<organism evidence="5 7">
    <name type="scientific">Candidatus Chlorohelix allophototropha</name>
    <dbReference type="NCBI Taxonomy" id="3003348"/>
    <lineage>
        <taxon>Bacteria</taxon>
        <taxon>Bacillati</taxon>
        <taxon>Chloroflexota</taxon>
        <taxon>Chloroflexia</taxon>
        <taxon>Candidatus Chloroheliales</taxon>
        <taxon>Candidatus Chloroheliaceae</taxon>
        <taxon>Candidatus Chlorohelix</taxon>
    </lineage>
</organism>
<evidence type="ECO:0000313" key="8">
    <source>
        <dbReference type="Proteomes" id="UP001431572"/>
    </source>
</evidence>
<name>A0A8T7LXF9_9CHLR</name>
<keyword evidence="2 6" id="KW-0645">Protease</keyword>
<feature type="domain" description="PDZ" evidence="4">
    <location>
        <begin position="205"/>
        <end position="289"/>
    </location>
</feature>
<reference evidence="6" key="2">
    <citation type="journal article" date="2024" name="Nature">
        <title>Anoxygenic phototroph of the Chloroflexota uses a type I reaction centre.</title>
        <authorList>
            <person name="Tsuji J.M."/>
            <person name="Shaw N.A."/>
            <person name="Nagashima S."/>
            <person name="Venkiteswaran J.J."/>
            <person name="Schiff S.L."/>
            <person name="Watanabe T."/>
            <person name="Fukui M."/>
            <person name="Hanada S."/>
            <person name="Tank M."/>
            <person name="Neufeld J.D."/>
        </authorList>
    </citation>
    <scope>NUCLEOTIDE SEQUENCE</scope>
    <source>
        <strain evidence="6">L227-S17</strain>
    </source>
</reference>
<dbReference type="EMBL" id="JACATZ010000001">
    <property type="protein sequence ID" value="NWJ46658.1"/>
    <property type="molecule type" value="Genomic_DNA"/>
</dbReference>
<dbReference type="Proteomes" id="UP000521676">
    <property type="component" value="Unassembled WGS sequence"/>
</dbReference>
<dbReference type="EMBL" id="CP128399">
    <property type="protein sequence ID" value="WJW66028.1"/>
    <property type="molecule type" value="Genomic_DNA"/>
</dbReference>
<sequence>MSISGESINLLKTLSNQLADAVALVSPALVQVNGRQRQSASGVVFAPDLIMTADHVLEREDNITIVTHDGRTLEAAFVGRDISTDLAVLKVSDLNISPANVATEDARVGQLALAIGRPDGNVMASSGIVSAVGGPLRFRSGGTLEKYLQTDATPYPGFSGGPLIDVEGLVLGILTTGLARGVTLSIPASIALASASTLSQQGYIKRGYLGISSQAVEIPAAQRAGREQEHGLLIVRVDADTPAAGGGMLLGDILLSLDGQKVDSVEDLQALLTGERVGKAVAVEVIRGGQLQTLTVTIGQRK</sequence>
<accession>A0A8T7LXF9</accession>
<evidence type="ECO:0000256" key="3">
    <source>
        <dbReference type="ARBA" id="ARBA00022801"/>
    </source>
</evidence>
<protein>
    <submittedName>
        <fullName evidence="6">S1C family serine protease</fullName>
    </submittedName>
    <submittedName>
        <fullName evidence="5">Trypsin-like peptidase domain-containing protein</fullName>
    </submittedName>
</protein>
<keyword evidence="3" id="KW-0378">Hydrolase</keyword>
<dbReference type="InterPro" id="IPR001940">
    <property type="entry name" value="Peptidase_S1C"/>
</dbReference>
<dbReference type="RefSeq" id="WP_341467911.1">
    <property type="nucleotide sequence ID" value="NZ_CP128399.1"/>
</dbReference>
<dbReference type="InterPro" id="IPR043504">
    <property type="entry name" value="Peptidase_S1_PA_chymotrypsin"/>
</dbReference>
<proteinExistence type="inferred from homology"/>
<dbReference type="InterPro" id="IPR001478">
    <property type="entry name" value="PDZ"/>
</dbReference>
<dbReference type="PANTHER" id="PTHR22939:SF129">
    <property type="entry name" value="SERINE PROTEASE HTRA2, MITOCHONDRIAL"/>
    <property type="match status" value="1"/>
</dbReference>
<dbReference type="PROSITE" id="PS50106">
    <property type="entry name" value="PDZ"/>
    <property type="match status" value="1"/>
</dbReference>
<evidence type="ECO:0000256" key="1">
    <source>
        <dbReference type="ARBA" id="ARBA00010541"/>
    </source>
</evidence>
<dbReference type="Pfam" id="PF13365">
    <property type="entry name" value="Trypsin_2"/>
    <property type="match status" value="1"/>
</dbReference>
<dbReference type="SUPFAM" id="SSF50494">
    <property type="entry name" value="Trypsin-like serine proteases"/>
    <property type="match status" value="1"/>
</dbReference>
<dbReference type="GO" id="GO:0006515">
    <property type="term" value="P:protein quality control for misfolded or incompletely synthesized proteins"/>
    <property type="evidence" value="ECO:0007669"/>
    <property type="project" value="TreeGrafter"/>
</dbReference>
<evidence type="ECO:0000313" key="5">
    <source>
        <dbReference type="EMBL" id="NWJ46658.1"/>
    </source>
</evidence>
<dbReference type="InterPro" id="IPR036034">
    <property type="entry name" value="PDZ_sf"/>
</dbReference>
<evidence type="ECO:0000256" key="2">
    <source>
        <dbReference type="ARBA" id="ARBA00022670"/>
    </source>
</evidence>
<dbReference type="PANTHER" id="PTHR22939">
    <property type="entry name" value="SERINE PROTEASE FAMILY S1C HTRA-RELATED"/>
    <property type="match status" value="1"/>
</dbReference>
<evidence type="ECO:0000313" key="7">
    <source>
        <dbReference type="Proteomes" id="UP000521676"/>
    </source>
</evidence>
<dbReference type="GO" id="GO:0004252">
    <property type="term" value="F:serine-type endopeptidase activity"/>
    <property type="evidence" value="ECO:0007669"/>
    <property type="project" value="InterPro"/>
</dbReference>
<dbReference type="SUPFAM" id="SSF50156">
    <property type="entry name" value="PDZ domain-like"/>
    <property type="match status" value="1"/>
</dbReference>
<comment type="similarity">
    <text evidence="1">Belongs to the peptidase S1C family.</text>
</comment>
<evidence type="ECO:0000313" key="6">
    <source>
        <dbReference type="EMBL" id="WJW66028.1"/>
    </source>
</evidence>
<reference evidence="5 7" key="1">
    <citation type="submission" date="2020-06" db="EMBL/GenBank/DDBJ databases">
        <title>Anoxygenic phototrophic Chloroflexota member uses a Type I reaction center.</title>
        <authorList>
            <person name="Tsuji J.M."/>
            <person name="Shaw N.A."/>
            <person name="Nagashima S."/>
            <person name="Venkiteswaran J."/>
            <person name="Schiff S.L."/>
            <person name="Hanada S."/>
            <person name="Tank M."/>
            <person name="Neufeld J.D."/>
        </authorList>
    </citation>
    <scope>NUCLEOTIDE SEQUENCE [LARGE SCALE GENOMIC DNA]</scope>
    <source>
        <strain evidence="5">L227-S17</strain>
    </source>
</reference>
<dbReference type="Gene3D" id="2.30.42.10">
    <property type="match status" value="1"/>
</dbReference>
<gene>
    <name evidence="5" type="ORF">HXX08_12325</name>
    <name evidence="6" type="ORF">OZ401_001810</name>
</gene>
<keyword evidence="8" id="KW-1185">Reference proteome</keyword>
<dbReference type="InterPro" id="IPR009003">
    <property type="entry name" value="Peptidase_S1_PA"/>
</dbReference>